<dbReference type="RefSeq" id="WP_054964937.1">
    <property type="nucleotide sequence ID" value="NZ_FMUN01000004.1"/>
</dbReference>
<comment type="similarity">
    <text evidence="7">Belongs to the glycosyltransferase group 1 family.</text>
</comment>
<dbReference type="Proteomes" id="UP000183104">
    <property type="component" value="Unassembled WGS sequence"/>
</dbReference>
<comment type="pathway">
    <text evidence="1 7">Bacterial outer membrane biogenesis; LPS core biosynthesis.</text>
</comment>
<dbReference type="STRING" id="381306.AN478_01930"/>
<dbReference type="GO" id="GO:0043842">
    <property type="term" value="F:Kdo transferase activity"/>
    <property type="evidence" value="ECO:0007669"/>
    <property type="project" value="UniProtKB-EC"/>
</dbReference>
<evidence type="ECO:0000256" key="5">
    <source>
        <dbReference type="ARBA" id="ARBA00031445"/>
    </source>
</evidence>
<organism evidence="10 11">
    <name type="scientific">Thiohalorhabdus denitrificans</name>
    <dbReference type="NCBI Taxonomy" id="381306"/>
    <lineage>
        <taxon>Bacteria</taxon>
        <taxon>Pseudomonadati</taxon>
        <taxon>Pseudomonadota</taxon>
        <taxon>Gammaproteobacteria</taxon>
        <taxon>Thiohalorhabdales</taxon>
        <taxon>Thiohalorhabdaceae</taxon>
        <taxon>Thiohalorhabdus</taxon>
    </lineage>
</organism>
<gene>
    <name evidence="10" type="ORF">SAMN05661077_1576</name>
</gene>
<dbReference type="InterPro" id="IPR007507">
    <property type="entry name" value="Glycos_transf_N"/>
</dbReference>
<name>A0A0P9GM29_9GAMM</name>
<dbReference type="Pfam" id="PF04413">
    <property type="entry name" value="Glycos_transf_N"/>
    <property type="match status" value="1"/>
</dbReference>
<keyword evidence="7" id="KW-0472">Membrane</keyword>
<feature type="compositionally biased region" description="Basic and acidic residues" evidence="8">
    <location>
        <begin position="412"/>
        <end position="425"/>
    </location>
</feature>
<evidence type="ECO:0000313" key="10">
    <source>
        <dbReference type="EMBL" id="SCY24690.1"/>
    </source>
</evidence>
<keyword evidence="7" id="KW-0448">Lipopolysaccharide biosynthesis</keyword>
<evidence type="ECO:0000256" key="7">
    <source>
        <dbReference type="RuleBase" id="RU365103"/>
    </source>
</evidence>
<protein>
    <recommendedName>
        <fullName evidence="3 7">3-deoxy-D-manno-octulosonic acid transferase</fullName>
        <shortName evidence="7">Kdo transferase</shortName>
        <ecNumber evidence="2 7">2.4.99.12</ecNumber>
    </recommendedName>
    <alternativeName>
        <fullName evidence="5 7">Lipid IV(A) 3-deoxy-D-manno-octulosonic acid transferase</fullName>
    </alternativeName>
</protein>
<sequence>MNSIPNLPFAARLCEGAYALLRRLVPRWPGARDRRRALDNPAAPAGRPRLWLHAGTRAGLDAAGPVLASWRARHPGAGVVLTVVSEAARAEAEARADPGTRVAWLPPDAPPSVRRFLEQAEPDLAVCLGPGLWPNLSRGLARRGVPWLWLLGGVYPAPWRWARRLPCLYRGSILRADAVLLGQGEDRETLEGRGVPGERIRVVGNPLLDAPEPAAARDARQLRSALRGRPLLAFDGTEPGEEELLAGVCQQLPAPFTHWLMVLAPADPGRAPELAERFHRFELETAMASRGDTIRRDTRVYLLDDPDQRPLFLAAADAVVLGGTWIQGFAGADPLPAAAAGRPIVYGPYAHRHREALRILDQAGAARQAPNVNNLLAALRRHLQHPGEGQAAGRAAREALDPHRGAVGRVTDALEDHLGDRRPGD</sequence>
<evidence type="ECO:0000313" key="11">
    <source>
        <dbReference type="Proteomes" id="UP000183104"/>
    </source>
</evidence>
<dbReference type="Gene3D" id="3.40.50.2000">
    <property type="entry name" value="Glycogen Phosphorylase B"/>
    <property type="match status" value="1"/>
</dbReference>
<reference evidence="11" key="1">
    <citation type="submission" date="2016-10" db="EMBL/GenBank/DDBJ databases">
        <authorList>
            <person name="Varghese N."/>
        </authorList>
    </citation>
    <scope>NUCLEOTIDE SEQUENCE [LARGE SCALE GENOMIC DNA]</scope>
    <source>
        <strain evidence="11">HL 19</strain>
    </source>
</reference>
<evidence type="ECO:0000256" key="1">
    <source>
        <dbReference type="ARBA" id="ARBA00004713"/>
    </source>
</evidence>
<dbReference type="GO" id="GO:0009244">
    <property type="term" value="P:lipopolysaccharide core region biosynthetic process"/>
    <property type="evidence" value="ECO:0007669"/>
    <property type="project" value="UniProtKB-UniRule"/>
</dbReference>
<feature type="compositionally biased region" description="Basic and acidic residues" evidence="8">
    <location>
        <begin position="395"/>
        <end position="404"/>
    </location>
</feature>
<accession>A0A0P9GM29</accession>
<evidence type="ECO:0000259" key="9">
    <source>
        <dbReference type="Pfam" id="PF04413"/>
    </source>
</evidence>
<dbReference type="PANTHER" id="PTHR42755">
    <property type="entry name" value="3-DEOXY-MANNO-OCTULOSONATE CYTIDYLYLTRANSFERASE"/>
    <property type="match status" value="1"/>
</dbReference>
<comment type="function">
    <text evidence="7">Involved in lipopolysaccharide (LPS) biosynthesis. Catalyzes the transfer of 3-deoxy-D-manno-octulosonate (Kdo) residue(s) from CMP-Kdo to lipid IV(A), the tetraacyldisaccharide-1,4'-bisphosphate precursor of lipid A.</text>
</comment>
<dbReference type="InterPro" id="IPR039901">
    <property type="entry name" value="Kdotransferase"/>
</dbReference>
<feature type="region of interest" description="Disordered" evidence="8">
    <location>
        <begin position="386"/>
        <end position="425"/>
    </location>
</feature>
<proteinExistence type="inferred from homology"/>
<evidence type="ECO:0000256" key="6">
    <source>
        <dbReference type="ARBA" id="ARBA00049183"/>
    </source>
</evidence>
<keyword evidence="4 7" id="KW-0808">Transferase</keyword>
<dbReference type="OrthoDB" id="3699454at2"/>
<evidence type="ECO:0000256" key="4">
    <source>
        <dbReference type="ARBA" id="ARBA00022679"/>
    </source>
</evidence>
<evidence type="ECO:0000256" key="2">
    <source>
        <dbReference type="ARBA" id="ARBA00012621"/>
    </source>
</evidence>
<dbReference type="UniPathway" id="UPA00958"/>
<keyword evidence="7" id="KW-1003">Cell membrane</keyword>
<comment type="catalytic activity">
    <reaction evidence="6 7">
        <text>lipid IVA (E. coli) + CMP-3-deoxy-beta-D-manno-octulosonate = alpha-Kdo-(2-&gt;6)-lipid IVA (E. coli) + CMP + H(+)</text>
        <dbReference type="Rhea" id="RHEA:28066"/>
        <dbReference type="ChEBI" id="CHEBI:15378"/>
        <dbReference type="ChEBI" id="CHEBI:58603"/>
        <dbReference type="ChEBI" id="CHEBI:60364"/>
        <dbReference type="ChEBI" id="CHEBI:60377"/>
        <dbReference type="ChEBI" id="CHEBI:85987"/>
        <dbReference type="EC" id="2.4.99.12"/>
    </reaction>
</comment>
<dbReference type="Gene3D" id="3.40.50.11720">
    <property type="entry name" value="3-Deoxy-D-manno-octulosonic-acid transferase, N-terminal domain"/>
    <property type="match status" value="1"/>
</dbReference>
<dbReference type="GO" id="GO:0005886">
    <property type="term" value="C:plasma membrane"/>
    <property type="evidence" value="ECO:0007669"/>
    <property type="project" value="UniProtKB-SubCell"/>
</dbReference>
<dbReference type="SUPFAM" id="SSF53756">
    <property type="entry name" value="UDP-Glycosyltransferase/glycogen phosphorylase"/>
    <property type="match status" value="1"/>
</dbReference>
<feature type="domain" description="3-deoxy-D-manno-octulosonic-acid transferase N-terminal" evidence="9">
    <location>
        <begin position="44"/>
        <end position="205"/>
    </location>
</feature>
<dbReference type="GO" id="GO:0009245">
    <property type="term" value="P:lipid A biosynthetic process"/>
    <property type="evidence" value="ECO:0007669"/>
    <property type="project" value="TreeGrafter"/>
</dbReference>
<dbReference type="InterPro" id="IPR038107">
    <property type="entry name" value="Glycos_transf_N_sf"/>
</dbReference>
<dbReference type="AlphaFoldDB" id="A0A0P9GM29"/>
<keyword evidence="11" id="KW-1185">Reference proteome</keyword>
<dbReference type="EC" id="2.4.99.12" evidence="2 7"/>
<evidence type="ECO:0000256" key="8">
    <source>
        <dbReference type="SAM" id="MobiDB-lite"/>
    </source>
</evidence>
<evidence type="ECO:0000256" key="3">
    <source>
        <dbReference type="ARBA" id="ARBA00019077"/>
    </source>
</evidence>
<dbReference type="EMBL" id="FMUN01000004">
    <property type="protein sequence ID" value="SCY24690.1"/>
    <property type="molecule type" value="Genomic_DNA"/>
</dbReference>
<dbReference type="PANTHER" id="PTHR42755:SF1">
    <property type="entry name" value="3-DEOXY-D-MANNO-OCTULOSONIC ACID TRANSFERASE, MITOCHONDRIAL-RELATED"/>
    <property type="match status" value="1"/>
</dbReference>
<comment type="subcellular location">
    <subcellularLocation>
        <location evidence="7">Cell membrane</location>
    </subcellularLocation>
</comment>